<reference evidence="5 6" key="1">
    <citation type="submission" date="2022-10" db="EMBL/GenBank/DDBJ databases">
        <title>The complete genomes of actinobacterial strains from the NBC collection.</title>
        <authorList>
            <person name="Joergensen T.S."/>
            <person name="Alvarez Arevalo M."/>
            <person name="Sterndorff E.B."/>
            <person name="Faurdal D."/>
            <person name="Vuksanovic O."/>
            <person name="Mourched A.-S."/>
            <person name="Charusanti P."/>
            <person name="Shaw S."/>
            <person name="Blin K."/>
            <person name="Weber T."/>
        </authorList>
    </citation>
    <scope>NUCLEOTIDE SEQUENCE [LARGE SCALE GENOMIC DNA]</scope>
    <source>
        <strain evidence="5 6">NBC_00396</strain>
    </source>
</reference>
<feature type="compositionally biased region" description="Pro residues" evidence="3">
    <location>
        <begin position="145"/>
        <end position="176"/>
    </location>
</feature>
<name>A0ABZ1PKU1_9ACTN</name>
<dbReference type="EMBL" id="CP107941">
    <property type="protein sequence ID" value="WUI83767.1"/>
    <property type="molecule type" value="Genomic_DNA"/>
</dbReference>
<evidence type="ECO:0008006" key="7">
    <source>
        <dbReference type="Google" id="ProtNLM"/>
    </source>
</evidence>
<keyword evidence="6" id="KW-1185">Reference proteome</keyword>
<evidence type="ECO:0000256" key="1">
    <source>
        <dbReference type="ARBA" id="ARBA00023015"/>
    </source>
</evidence>
<evidence type="ECO:0000313" key="6">
    <source>
        <dbReference type="Proteomes" id="UP001346877"/>
    </source>
</evidence>
<evidence type="ECO:0000256" key="3">
    <source>
        <dbReference type="SAM" id="MobiDB-lite"/>
    </source>
</evidence>
<proteinExistence type="predicted"/>
<evidence type="ECO:0000313" key="5">
    <source>
        <dbReference type="EMBL" id="WUI83767.1"/>
    </source>
</evidence>
<evidence type="ECO:0000256" key="2">
    <source>
        <dbReference type="ARBA" id="ARBA00023163"/>
    </source>
</evidence>
<feature type="compositionally biased region" description="Low complexity" evidence="3">
    <location>
        <begin position="116"/>
        <end position="128"/>
    </location>
</feature>
<accession>A0ABZ1PKU1</accession>
<dbReference type="Proteomes" id="UP001346877">
    <property type="component" value="Chromosome"/>
</dbReference>
<keyword evidence="1" id="KW-0805">Transcription regulation</keyword>
<dbReference type="Gene3D" id="1.10.10.1320">
    <property type="entry name" value="Anti-sigma factor, zinc-finger domain"/>
    <property type="match status" value="1"/>
</dbReference>
<dbReference type="RefSeq" id="WP_327644760.1">
    <property type="nucleotide sequence ID" value="NZ_CP107892.1"/>
</dbReference>
<organism evidence="5 6">
    <name type="scientific">Micromonospora zamorensis</name>
    <dbReference type="NCBI Taxonomy" id="709883"/>
    <lineage>
        <taxon>Bacteria</taxon>
        <taxon>Bacillati</taxon>
        <taxon>Actinomycetota</taxon>
        <taxon>Actinomycetes</taxon>
        <taxon>Micromonosporales</taxon>
        <taxon>Micromonosporaceae</taxon>
        <taxon>Micromonospora</taxon>
    </lineage>
</organism>
<feature type="region of interest" description="Disordered" evidence="3">
    <location>
        <begin position="86"/>
        <end position="227"/>
    </location>
</feature>
<keyword evidence="4" id="KW-0472">Membrane</keyword>
<keyword evidence="4" id="KW-0812">Transmembrane</keyword>
<sequence length="383" mass="40181">MRVEEVSGTEAHVADLLALYHLDALDRRSAEQVGRHLQSCQQCRAAATEVCETLAALALLSDDRDHLLNRYGALGTAVPAAFPARFAPQEPAGQPGREAQETDRRRFRLRRGGTGAETATGEASAAAGPDLGRREPPQQRVAPAPVTPPPVAPPPAAPPPVAPPRAAPPPAAPPPVALVEKPSPVQEQTTPTAVPLPTRTARRPVTHPAQRGFGRAPGIAHPDDGQRVRRKRLLSRRAVTFAGLGALLMAALTVAGISARALLAPPAPGVQTNIVRTAVASATDRDSGANLSVFLTEERDGVTVRATLSGLAEGTGYRLYGYTFDGRQRPLVNWTGRAGVQELDGELPVGIADLSHFAVTRGTRIVVTAYLPRDAGAPATPGE</sequence>
<keyword evidence="4" id="KW-1133">Transmembrane helix</keyword>
<protein>
    <recommendedName>
        <fullName evidence="7">Zinc-finger</fullName>
    </recommendedName>
</protein>
<dbReference type="InterPro" id="IPR041916">
    <property type="entry name" value="Anti_sigma_zinc_sf"/>
</dbReference>
<keyword evidence="2" id="KW-0804">Transcription</keyword>
<gene>
    <name evidence="5" type="ORF">OG375_05340</name>
</gene>
<feature type="transmembrane region" description="Helical" evidence="4">
    <location>
        <begin position="239"/>
        <end position="263"/>
    </location>
</feature>
<evidence type="ECO:0000256" key="4">
    <source>
        <dbReference type="SAM" id="Phobius"/>
    </source>
</evidence>